<sequence>MKNIKYPDPHRLARDEIRLIKISSGEWSDPISCELVRDSLSSVRPYHALSYVWGSAQITRPIFLDGQPWNATVNLESALRHLRLQLLPTYLWVDALCINQIDDGERTHQVDLMGTIYRSCKGVLVYLGDGVGRHRRRRMARATQGDPPPIISFSLDQEKLPIRCTSAEGTEDVDKAYLDTLQVFKFIRQLSDAGHIDHSDYIMQRNGLELFESLRQLTHAPFTPWWTRVWVVQEVVLPPEVTLICGSISASWGLFSRAVRQYNYHTQSCCSIVTHTLPRDCLKVLNSFSKKIEDLEEMRCIMSGTVTQHMDGTMILPTSRSDGQISLLSLLRRFKSRKASDPRDKVYALLSLVKDDDNAYKAMNPDYSLTEYEINDTTVTSGNGILYVDCKIVDEVEFVGDIMFSEDPGTVPTTLRDWCNLVDMHELSEEGLGAQHRQLKKIFWRTICADLVYQSNTICRVRPEDESSFACWLLLSTLSPFGPNDEKYLNETQIYDLLQHRSTQTGIGWGESYLSENACMGRDYVNDVEDVLFASNAELNTGEEFDEATRLTRAEAIIYGTLGYRELLKKEREIYRAAKCLEEKFSSRPKDRAVSGNVDVEPNFHKIVQEKRTQAWNQMAWNSFLDRILSQAREKNVPKFSRMNLSYQISRMDRSIVSATKSRRLFITKGRNIGLGPASTKQGDRLCLLKGGRTPFILRHSTSKSGFELIGDCYADGLMNAETLDQRVLEMHKTRLRPSIEGIRTWQTTDDIPQWIWEKAYVANPIPIWQKISLV</sequence>
<dbReference type="Pfam" id="PF06985">
    <property type="entry name" value="HET"/>
    <property type="match status" value="1"/>
</dbReference>
<comment type="caution">
    <text evidence="2">The sequence shown here is derived from an EMBL/GenBank/DDBJ whole genome shotgun (WGS) entry which is preliminary data.</text>
</comment>
<dbReference type="PANTHER" id="PTHR24148">
    <property type="entry name" value="ANKYRIN REPEAT DOMAIN-CONTAINING PROTEIN 39 HOMOLOG-RELATED"/>
    <property type="match status" value="1"/>
</dbReference>
<dbReference type="InterPro" id="IPR052895">
    <property type="entry name" value="HetReg/Transcr_Mod"/>
</dbReference>
<accession>A0AAN6RM79</accession>
<dbReference type="Pfam" id="PF26639">
    <property type="entry name" value="Het-6_barrel"/>
    <property type="match status" value="1"/>
</dbReference>
<dbReference type="EMBL" id="WVTA01000001">
    <property type="protein sequence ID" value="KAK3217493.1"/>
    <property type="molecule type" value="Genomic_DNA"/>
</dbReference>
<proteinExistence type="predicted"/>
<feature type="domain" description="Heterokaryon incompatibility" evidence="1">
    <location>
        <begin position="46"/>
        <end position="234"/>
    </location>
</feature>
<dbReference type="PANTHER" id="PTHR24148:SF82">
    <property type="entry name" value="HETEROKARYON INCOMPATIBILITY DOMAIN-CONTAINING PROTEIN"/>
    <property type="match status" value="1"/>
</dbReference>
<reference evidence="2 3" key="1">
    <citation type="submission" date="2021-02" db="EMBL/GenBank/DDBJ databases">
        <title>Genome assembly of Pseudopithomyces chartarum.</title>
        <authorList>
            <person name="Jauregui R."/>
            <person name="Singh J."/>
            <person name="Voisey C."/>
        </authorList>
    </citation>
    <scope>NUCLEOTIDE SEQUENCE [LARGE SCALE GENOMIC DNA]</scope>
    <source>
        <strain evidence="2 3">AGR01</strain>
    </source>
</reference>
<gene>
    <name evidence="2" type="ORF">GRF29_1g3204794</name>
</gene>
<evidence type="ECO:0000313" key="3">
    <source>
        <dbReference type="Proteomes" id="UP001280581"/>
    </source>
</evidence>
<evidence type="ECO:0000313" key="2">
    <source>
        <dbReference type="EMBL" id="KAK3217493.1"/>
    </source>
</evidence>
<keyword evidence="3" id="KW-1185">Reference proteome</keyword>
<protein>
    <recommendedName>
        <fullName evidence="1">Heterokaryon incompatibility domain-containing protein</fullName>
    </recommendedName>
</protein>
<name>A0AAN6RM79_9PLEO</name>
<dbReference type="InterPro" id="IPR010730">
    <property type="entry name" value="HET"/>
</dbReference>
<evidence type="ECO:0000259" key="1">
    <source>
        <dbReference type="Pfam" id="PF06985"/>
    </source>
</evidence>
<organism evidence="2 3">
    <name type="scientific">Pseudopithomyces chartarum</name>
    <dbReference type="NCBI Taxonomy" id="1892770"/>
    <lineage>
        <taxon>Eukaryota</taxon>
        <taxon>Fungi</taxon>
        <taxon>Dikarya</taxon>
        <taxon>Ascomycota</taxon>
        <taxon>Pezizomycotina</taxon>
        <taxon>Dothideomycetes</taxon>
        <taxon>Pleosporomycetidae</taxon>
        <taxon>Pleosporales</taxon>
        <taxon>Massarineae</taxon>
        <taxon>Didymosphaeriaceae</taxon>
        <taxon>Pseudopithomyces</taxon>
    </lineage>
</organism>
<dbReference type="Proteomes" id="UP001280581">
    <property type="component" value="Unassembled WGS sequence"/>
</dbReference>
<dbReference type="AlphaFoldDB" id="A0AAN6RM79"/>